<evidence type="ECO:0000256" key="1">
    <source>
        <dbReference type="SAM" id="MobiDB-lite"/>
    </source>
</evidence>
<proteinExistence type="predicted"/>
<feature type="compositionally biased region" description="Basic and acidic residues" evidence="1">
    <location>
        <begin position="1"/>
        <end position="12"/>
    </location>
</feature>
<feature type="region of interest" description="Disordered" evidence="1">
    <location>
        <begin position="1"/>
        <end position="23"/>
    </location>
</feature>
<name>A0ABR6Z1C1_9FIRM</name>
<evidence type="ECO:0000313" key="2">
    <source>
        <dbReference type="EMBL" id="MBC3901186.1"/>
    </source>
</evidence>
<accession>A0ABR6Z1C1</accession>
<dbReference type="EMBL" id="WJBE01000022">
    <property type="protein sequence ID" value="MBC3901186.1"/>
    <property type="molecule type" value="Genomic_DNA"/>
</dbReference>
<sequence>MITKHDHAESCNHHHHAGHHHHGIESHMHDDALVCSGKRDIIGDLETIKQNLVGEIEILTRWIEEMSGIIGHVKALVECDAPVTMISTTGVDITVKEMVGSTVQISIVAIVFNTNAQSLECRFAGLFDAL</sequence>
<dbReference type="Proteomes" id="UP000622405">
    <property type="component" value="Unassembled WGS sequence"/>
</dbReference>
<dbReference type="RefSeq" id="WP_186895254.1">
    <property type="nucleotide sequence ID" value="NZ_WJBE01000022.1"/>
</dbReference>
<gene>
    <name evidence="2" type="ORF">GH811_16360</name>
</gene>
<keyword evidence="3" id="KW-1185">Reference proteome</keyword>
<organism evidence="2 3">
    <name type="scientific">Acetobacterium malicum</name>
    <dbReference type="NCBI Taxonomy" id="52692"/>
    <lineage>
        <taxon>Bacteria</taxon>
        <taxon>Bacillati</taxon>
        <taxon>Bacillota</taxon>
        <taxon>Clostridia</taxon>
        <taxon>Eubacteriales</taxon>
        <taxon>Eubacteriaceae</taxon>
        <taxon>Acetobacterium</taxon>
    </lineage>
</organism>
<comment type="caution">
    <text evidence="2">The sequence shown here is derived from an EMBL/GenBank/DDBJ whole genome shotgun (WGS) entry which is preliminary data.</text>
</comment>
<evidence type="ECO:0000313" key="3">
    <source>
        <dbReference type="Proteomes" id="UP000622405"/>
    </source>
</evidence>
<protein>
    <submittedName>
        <fullName evidence="2">Uncharacterized protein</fullName>
    </submittedName>
</protein>
<feature type="compositionally biased region" description="Basic residues" evidence="1">
    <location>
        <begin position="13"/>
        <end position="22"/>
    </location>
</feature>
<reference evidence="2 3" key="1">
    <citation type="journal article" date="2020" name="mSystems">
        <title>Defining Genomic and Predicted Metabolic Features of the Acetobacterium Genus.</title>
        <authorList>
            <person name="Ross D.E."/>
            <person name="Marshall C.W."/>
            <person name="Gulliver D."/>
            <person name="May H.D."/>
            <person name="Norman R.S."/>
        </authorList>
    </citation>
    <scope>NUCLEOTIDE SEQUENCE [LARGE SCALE GENOMIC DNA]</scope>
    <source>
        <strain evidence="2 3">DSM 4132</strain>
    </source>
</reference>